<sequence length="298" mass="33966">MKETSTPEEQVSFIANARGNNPYNNTYNPRWRNHPNFAWPSPTNPRPPGFHGPMGNYQPRPTFIQQRRQFQNSNFQQPYQAQGGQGFQQQQQVDKFSKLEDLVTTFVSTRSQKFGKIEKFMDVTTSKFTSIESGLRSHHASLHNLEVQIGNLVGILTERPKGALRPSQTVANRKDHARVNSIQLRSGKVTPEVVSKEVNVKEDPLPEGGNEETLGENRGVARKASSMPPPVAEYTPPLPFRTRVHKEQLEAECRGFLEMLRKLHLNIPFFEAMAHMPRYSKYLKGLLSKKQNFQNLAN</sequence>
<accession>A0AAV2E7C1</accession>
<organism evidence="2 3">
    <name type="scientific">Linum trigynum</name>
    <dbReference type="NCBI Taxonomy" id="586398"/>
    <lineage>
        <taxon>Eukaryota</taxon>
        <taxon>Viridiplantae</taxon>
        <taxon>Streptophyta</taxon>
        <taxon>Embryophyta</taxon>
        <taxon>Tracheophyta</taxon>
        <taxon>Spermatophyta</taxon>
        <taxon>Magnoliopsida</taxon>
        <taxon>eudicotyledons</taxon>
        <taxon>Gunneridae</taxon>
        <taxon>Pentapetalae</taxon>
        <taxon>rosids</taxon>
        <taxon>fabids</taxon>
        <taxon>Malpighiales</taxon>
        <taxon>Linaceae</taxon>
        <taxon>Linum</taxon>
    </lineage>
</organism>
<evidence type="ECO:0008006" key="4">
    <source>
        <dbReference type="Google" id="ProtNLM"/>
    </source>
</evidence>
<dbReference type="AlphaFoldDB" id="A0AAV2E7C1"/>
<proteinExistence type="predicted"/>
<evidence type="ECO:0000313" key="2">
    <source>
        <dbReference type="EMBL" id="CAL1381846.1"/>
    </source>
</evidence>
<feature type="region of interest" description="Disordered" evidence="1">
    <location>
        <begin position="202"/>
        <end position="237"/>
    </location>
</feature>
<dbReference type="Proteomes" id="UP001497516">
    <property type="component" value="Chromosome 4"/>
</dbReference>
<protein>
    <recommendedName>
        <fullName evidence="4">Reverse transcriptase domain-containing protein</fullName>
    </recommendedName>
</protein>
<feature type="compositionally biased region" description="Pro residues" evidence="1">
    <location>
        <begin position="227"/>
        <end position="237"/>
    </location>
</feature>
<evidence type="ECO:0000313" key="3">
    <source>
        <dbReference type="Proteomes" id="UP001497516"/>
    </source>
</evidence>
<evidence type="ECO:0000256" key="1">
    <source>
        <dbReference type="SAM" id="MobiDB-lite"/>
    </source>
</evidence>
<gene>
    <name evidence="2" type="ORF">LTRI10_LOCUS23200</name>
</gene>
<name>A0AAV2E7C1_9ROSI</name>
<keyword evidence="3" id="KW-1185">Reference proteome</keyword>
<dbReference type="EMBL" id="OZ034817">
    <property type="protein sequence ID" value="CAL1381846.1"/>
    <property type="molecule type" value="Genomic_DNA"/>
</dbReference>
<reference evidence="2 3" key="1">
    <citation type="submission" date="2024-04" db="EMBL/GenBank/DDBJ databases">
        <authorList>
            <person name="Fracassetti M."/>
        </authorList>
    </citation>
    <scope>NUCLEOTIDE SEQUENCE [LARGE SCALE GENOMIC DNA]</scope>
</reference>